<dbReference type="UniPathway" id="UPA00535">
    <property type="reaction ID" value="UER00288"/>
</dbReference>
<dbReference type="FunFam" id="3.20.20.10:FF:000005">
    <property type="entry name" value="Ornithine decarboxylase"/>
    <property type="match status" value="1"/>
</dbReference>
<dbReference type="InterPro" id="IPR009006">
    <property type="entry name" value="Ala_racemase/Decarboxylase_C"/>
</dbReference>
<evidence type="ECO:0000313" key="13">
    <source>
        <dbReference type="EMBL" id="KAF8723770.1"/>
    </source>
</evidence>
<comment type="pathway">
    <text evidence="5">Amine and polyamine biosynthesis; putrescine biosynthesis via L-ornithine pathway; putrescine from L-ornithine: step 1/1.</text>
</comment>
<dbReference type="Gene3D" id="3.20.20.10">
    <property type="entry name" value="Alanine racemase"/>
    <property type="match status" value="1"/>
</dbReference>
<dbReference type="CDD" id="cd00622">
    <property type="entry name" value="PLPDE_III_ODC"/>
    <property type="match status" value="1"/>
</dbReference>
<proteinExistence type="inferred from homology"/>
<evidence type="ECO:0000256" key="10">
    <source>
        <dbReference type="RuleBase" id="RU003737"/>
    </source>
</evidence>
<evidence type="ECO:0000256" key="9">
    <source>
        <dbReference type="PIRSR" id="PIRSR600183-50"/>
    </source>
</evidence>
<sequence>MAEAPAAMRAVLEAPGVKGQEVLRLPCDAANVKDAVTGLVRRIITTGDPPVTSAFNMLDLGKVAELFAAWRRGLKGVPPYYAVKCNSNPALLGALAALGSRFDCASPAEMDAVLALGVTADRIIYANPCKPESHIAYAASVGVGVATFDSVEELRKMKRFHPGCKLLLRLKVPNAGDAARWDLGLKYGALEEEVAPLLRAAQSAGLAVWGVAFHVGSEVSRVGVYDAAVQAARTAFDAAAALGMPPMHVLDIGGGFAAASFEDACAVINAALARHFGDMPDVEVIGEPGRYFAETPFALAARVFGKRARGEVREYWIDDGFYGTLCCVQHGYVPRPVPVAAACHSADQRGGETRHLSTVFGPTCDSLDLVVQGYPLPELGIGDWLVFHDVGAYTTELSCNFNGFSASEMKTYLAYWIRDTDLNKPLLWQH</sequence>
<evidence type="ECO:0000256" key="3">
    <source>
        <dbReference type="ARBA" id="ARBA00022898"/>
    </source>
</evidence>
<dbReference type="PRINTS" id="PR01179">
    <property type="entry name" value="ODADCRBXLASE"/>
</dbReference>
<dbReference type="GO" id="GO:0005737">
    <property type="term" value="C:cytoplasm"/>
    <property type="evidence" value="ECO:0007669"/>
    <property type="project" value="TreeGrafter"/>
</dbReference>
<keyword evidence="3 9" id="KW-0663">Pyridoxal phosphate</keyword>
<evidence type="ECO:0000313" key="14">
    <source>
        <dbReference type="Proteomes" id="UP000636709"/>
    </source>
</evidence>
<feature type="domain" description="Orn/DAP/Arg decarboxylase 2 N-terminal" evidence="12">
    <location>
        <begin position="61"/>
        <end position="293"/>
    </location>
</feature>
<dbReference type="Gene3D" id="2.40.37.10">
    <property type="entry name" value="Lyase, Ornithine Decarboxylase, Chain A, domain 1"/>
    <property type="match status" value="1"/>
</dbReference>
<protein>
    <recommendedName>
        <fullName evidence="6">ornithine decarboxylase</fullName>
        <ecNumber evidence="6">4.1.1.17</ecNumber>
    </recommendedName>
</protein>
<dbReference type="Gramene" id="Dexi4A01G0011610.1">
    <property type="protein sequence ID" value="Dexi4A01G0011610.1:cds"/>
    <property type="gene ID" value="Dexi4A01G0011610"/>
</dbReference>
<dbReference type="EMBL" id="JACEFO010001666">
    <property type="protein sequence ID" value="KAF8723770.1"/>
    <property type="molecule type" value="Genomic_DNA"/>
</dbReference>
<dbReference type="InterPro" id="IPR000183">
    <property type="entry name" value="Orn/DAP/Arg_de-COase"/>
</dbReference>
<dbReference type="EC" id="4.1.1.17" evidence="6"/>
<dbReference type="PANTHER" id="PTHR11482:SF6">
    <property type="entry name" value="ORNITHINE DECARBOXYLASE 1-RELATED"/>
    <property type="match status" value="1"/>
</dbReference>
<evidence type="ECO:0000259" key="11">
    <source>
        <dbReference type="Pfam" id="PF00278"/>
    </source>
</evidence>
<dbReference type="PRINTS" id="PR01182">
    <property type="entry name" value="ORNDCRBXLASE"/>
</dbReference>
<reference evidence="13" key="1">
    <citation type="submission" date="2020-07" db="EMBL/GenBank/DDBJ databases">
        <title>Genome sequence and genetic diversity analysis of an under-domesticated orphan crop, white fonio (Digitaria exilis).</title>
        <authorList>
            <person name="Bennetzen J.L."/>
            <person name="Chen S."/>
            <person name="Ma X."/>
            <person name="Wang X."/>
            <person name="Yssel A.E.J."/>
            <person name="Chaluvadi S.R."/>
            <person name="Johnson M."/>
            <person name="Gangashetty P."/>
            <person name="Hamidou F."/>
            <person name="Sanogo M.D."/>
            <person name="Zwaenepoel A."/>
            <person name="Wallace J."/>
            <person name="Van De Peer Y."/>
            <person name="Van Deynze A."/>
        </authorList>
    </citation>
    <scope>NUCLEOTIDE SEQUENCE</scope>
    <source>
        <tissue evidence="13">Leaves</tissue>
    </source>
</reference>
<dbReference type="Proteomes" id="UP000636709">
    <property type="component" value="Unassembled WGS sequence"/>
</dbReference>
<keyword evidence="14" id="KW-1185">Reference proteome</keyword>
<evidence type="ECO:0000256" key="4">
    <source>
        <dbReference type="ARBA" id="ARBA00023239"/>
    </source>
</evidence>
<dbReference type="AlphaFoldDB" id="A0A835K9C0"/>
<evidence type="ECO:0000259" key="12">
    <source>
        <dbReference type="Pfam" id="PF02784"/>
    </source>
</evidence>
<evidence type="ECO:0000256" key="5">
    <source>
        <dbReference type="ARBA" id="ARBA00034115"/>
    </source>
</evidence>
<gene>
    <name evidence="13" type="ORF">HU200_021747</name>
</gene>
<dbReference type="PANTHER" id="PTHR11482">
    <property type="entry name" value="ARGININE/DIAMINOPIMELATE/ORNITHINE DECARBOXYLASE"/>
    <property type="match status" value="1"/>
</dbReference>
<comment type="catalytic activity">
    <reaction evidence="8">
        <text>L-ornithine + H(+) = putrescine + CO2</text>
        <dbReference type="Rhea" id="RHEA:22964"/>
        <dbReference type="ChEBI" id="CHEBI:15378"/>
        <dbReference type="ChEBI" id="CHEBI:16526"/>
        <dbReference type="ChEBI" id="CHEBI:46911"/>
        <dbReference type="ChEBI" id="CHEBI:326268"/>
        <dbReference type="EC" id="4.1.1.17"/>
    </reaction>
</comment>
<evidence type="ECO:0000256" key="1">
    <source>
        <dbReference type="ARBA" id="ARBA00001933"/>
    </source>
</evidence>
<comment type="caution">
    <text evidence="13">The sequence shown here is derived from an EMBL/GenBank/DDBJ whole genome shotgun (WGS) entry which is preliminary data.</text>
</comment>
<dbReference type="SUPFAM" id="SSF51419">
    <property type="entry name" value="PLP-binding barrel"/>
    <property type="match status" value="1"/>
</dbReference>
<dbReference type="InterPro" id="IPR002433">
    <property type="entry name" value="Orn_de-COase"/>
</dbReference>
<keyword evidence="4" id="KW-0456">Lyase</keyword>
<name>A0A835K9C0_9POAL</name>
<dbReference type="InterPro" id="IPR022644">
    <property type="entry name" value="De-COase2_N"/>
</dbReference>
<comment type="cofactor">
    <cofactor evidence="1 9">
        <name>pyridoxal 5'-phosphate</name>
        <dbReference type="ChEBI" id="CHEBI:597326"/>
    </cofactor>
</comment>
<dbReference type="OrthoDB" id="666616at2759"/>
<dbReference type="Pfam" id="PF00278">
    <property type="entry name" value="Orn_DAP_Arg_deC"/>
    <property type="match status" value="1"/>
</dbReference>
<feature type="domain" description="Orn/DAP/Arg decarboxylase 2 C-terminal" evidence="11">
    <location>
        <begin position="296"/>
        <end position="391"/>
    </location>
</feature>
<evidence type="ECO:0000256" key="2">
    <source>
        <dbReference type="ARBA" id="ARBA00008872"/>
    </source>
</evidence>
<comment type="similarity">
    <text evidence="2 10">Belongs to the Orn/Lys/Arg decarboxylase class-II family.</text>
</comment>
<comment type="subunit">
    <text evidence="7">Homodimer. Only the dimer is catalytically active, as the active sites are constructed of residues from both monomers.</text>
</comment>
<dbReference type="GO" id="GO:0033387">
    <property type="term" value="P:putrescine biosynthetic process from arginine, via ornithine"/>
    <property type="evidence" value="ECO:0007669"/>
    <property type="project" value="UniProtKB-UniPathway"/>
</dbReference>
<dbReference type="InterPro" id="IPR029066">
    <property type="entry name" value="PLP-binding_barrel"/>
</dbReference>
<evidence type="ECO:0000256" key="8">
    <source>
        <dbReference type="ARBA" id="ARBA00049127"/>
    </source>
</evidence>
<evidence type="ECO:0000256" key="7">
    <source>
        <dbReference type="ARBA" id="ARBA00046672"/>
    </source>
</evidence>
<dbReference type="InterPro" id="IPR022653">
    <property type="entry name" value="De-COase2_pyr-phos_BS"/>
</dbReference>
<feature type="active site" description="Proton donor" evidence="9">
    <location>
        <position position="364"/>
    </location>
</feature>
<organism evidence="13 14">
    <name type="scientific">Digitaria exilis</name>
    <dbReference type="NCBI Taxonomy" id="1010633"/>
    <lineage>
        <taxon>Eukaryota</taxon>
        <taxon>Viridiplantae</taxon>
        <taxon>Streptophyta</taxon>
        <taxon>Embryophyta</taxon>
        <taxon>Tracheophyta</taxon>
        <taxon>Spermatophyta</taxon>
        <taxon>Magnoliopsida</taxon>
        <taxon>Liliopsida</taxon>
        <taxon>Poales</taxon>
        <taxon>Poaceae</taxon>
        <taxon>PACMAD clade</taxon>
        <taxon>Panicoideae</taxon>
        <taxon>Panicodae</taxon>
        <taxon>Paniceae</taxon>
        <taxon>Anthephorinae</taxon>
        <taxon>Digitaria</taxon>
    </lineage>
</organism>
<evidence type="ECO:0000256" key="6">
    <source>
        <dbReference type="ARBA" id="ARBA00034138"/>
    </source>
</evidence>
<dbReference type="InterPro" id="IPR022643">
    <property type="entry name" value="De-COase2_C"/>
</dbReference>
<feature type="modified residue" description="N6-(pyridoxal phosphate)lysine" evidence="9">
    <location>
        <position position="84"/>
    </location>
</feature>
<dbReference type="PROSITE" id="PS00878">
    <property type="entry name" value="ODR_DC_2_1"/>
    <property type="match status" value="1"/>
</dbReference>
<dbReference type="SUPFAM" id="SSF50621">
    <property type="entry name" value="Alanine racemase C-terminal domain-like"/>
    <property type="match status" value="1"/>
</dbReference>
<accession>A0A835K9C0</accession>
<dbReference type="GO" id="GO:0004586">
    <property type="term" value="F:ornithine decarboxylase activity"/>
    <property type="evidence" value="ECO:0007669"/>
    <property type="project" value="UniProtKB-EC"/>
</dbReference>
<dbReference type="Pfam" id="PF02784">
    <property type="entry name" value="Orn_Arg_deC_N"/>
    <property type="match status" value="1"/>
</dbReference>